<sequence>MLRIAKELSESRTDSFSIFEDSSCKCEEGPLRRTVHVQTEISCDHAKLSTELTIRHDESQHSSESGDVVFWRAVATQRASELDILRESIEKVRIMTDQNVKEKLALDEKHDALYSQLQAILQNSGSESSKEKTDAKKRLVPVTPSSYDKENRETQAKVEDLLSDEPSSSYWRGMAEKFEKEIDKELENSFNLHQPTVNYYGL</sequence>
<name>A0A0C2DGR8_9BILA</name>
<dbReference type="OrthoDB" id="5840853at2759"/>
<evidence type="ECO:0000313" key="2">
    <source>
        <dbReference type="EMBL" id="KIH61642.1"/>
    </source>
</evidence>
<evidence type="ECO:0000256" key="1">
    <source>
        <dbReference type="SAM" id="MobiDB-lite"/>
    </source>
</evidence>
<feature type="region of interest" description="Disordered" evidence="1">
    <location>
        <begin position="123"/>
        <end position="163"/>
    </location>
</feature>
<gene>
    <name evidence="2" type="ORF">ANCDUO_08081</name>
</gene>
<dbReference type="Proteomes" id="UP000054047">
    <property type="component" value="Unassembled WGS sequence"/>
</dbReference>
<feature type="compositionally biased region" description="Basic and acidic residues" evidence="1">
    <location>
        <begin position="147"/>
        <end position="160"/>
    </location>
</feature>
<dbReference type="AlphaFoldDB" id="A0A0C2DGR8"/>
<dbReference type="EMBL" id="KN729939">
    <property type="protein sequence ID" value="KIH61642.1"/>
    <property type="molecule type" value="Genomic_DNA"/>
</dbReference>
<organism evidence="2 3">
    <name type="scientific">Ancylostoma duodenale</name>
    <dbReference type="NCBI Taxonomy" id="51022"/>
    <lineage>
        <taxon>Eukaryota</taxon>
        <taxon>Metazoa</taxon>
        <taxon>Ecdysozoa</taxon>
        <taxon>Nematoda</taxon>
        <taxon>Chromadorea</taxon>
        <taxon>Rhabditida</taxon>
        <taxon>Rhabditina</taxon>
        <taxon>Rhabditomorpha</taxon>
        <taxon>Strongyloidea</taxon>
        <taxon>Ancylostomatidae</taxon>
        <taxon>Ancylostomatinae</taxon>
        <taxon>Ancylostoma</taxon>
    </lineage>
</organism>
<keyword evidence="3" id="KW-1185">Reference proteome</keyword>
<proteinExistence type="predicted"/>
<reference evidence="2 3" key="1">
    <citation type="submission" date="2013-12" db="EMBL/GenBank/DDBJ databases">
        <title>Draft genome of the parsitic nematode Ancylostoma duodenale.</title>
        <authorList>
            <person name="Mitreva M."/>
        </authorList>
    </citation>
    <scope>NUCLEOTIDE SEQUENCE [LARGE SCALE GENOMIC DNA]</scope>
    <source>
        <strain evidence="2 3">Zhejiang</strain>
    </source>
</reference>
<evidence type="ECO:0000313" key="3">
    <source>
        <dbReference type="Proteomes" id="UP000054047"/>
    </source>
</evidence>
<feature type="compositionally biased region" description="Basic and acidic residues" evidence="1">
    <location>
        <begin position="128"/>
        <end position="137"/>
    </location>
</feature>
<accession>A0A0C2DGR8</accession>
<protein>
    <submittedName>
        <fullName evidence="2">Uncharacterized protein</fullName>
    </submittedName>
</protein>